<protein>
    <submittedName>
        <fullName evidence="1">Uncharacterized protein</fullName>
    </submittedName>
</protein>
<accession>A0ABU1T3G5</accession>
<evidence type="ECO:0000313" key="2">
    <source>
        <dbReference type="Proteomes" id="UP001266099"/>
    </source>
</evidence>
<dbReference type="Proteomes" id="UP001266099">
    <property type="component" value="Unassembled WGS sequence"/>
</dbReference>
<organism evidence="1 2">
    <name type="scientific">Arcanobacterium hippocoleae</name>
    <dbReference type="NCBI Taxonomy" id="149017"/>
    <lineage>
        <taxon>Bacteria</taxon>
        <taxon>Bacillati</taxon>
        <taxon>Actinomycetota</taxon>
        <taxon>Actinomycetes</taxon>
        <taxon>Actinomycetales</taxon>
        <taxon>Actinomycetaceae</taxon>
        <taxon>Arcanobacterium</taxon>
    </lineage>
</organism>
<name>A0ABU1T3G5_9ACTO</name>
<gene>
    <name evidence="1" type="ORF">J2S36_001461</name>
</gene>
<sequence length="60" mass="6837">MKETVNRVKAKQFFDEILGESTPIFKVSIKMDKLLKDYILHGILPSALIPEETVNLDFTA</sequence>
<proteinExistence type="predicted"/>
<evidence type="ECO:0000313" key="1">
    <source>
        <dbReference type="EMBL" id="MDR6939918.1"/>
    </source>
</evidence>
<reference evidence="1 2" key="1">
    <citation type="submission" date="2023-07" db="EMBL/GenBank/DDBJ databases">
        <title>Sequencing the genomes of 1000 actinobacteria strains.</title>
        <authorList>
            <person name="Klenk H.-P."/>
        </authorList>
    </citation>
    <scope>NUCLEOTIDE SEQUENCE [LARGE SCALE GENOMIC DNA]</scope>
    <source>
        <strain evidence="1 2">DSM 15539</strain>
    </source>
</reference>
<keyword evidence="2" id="KW-1185">Reference proteome</keyword>
<dbReference type="RefSeq" id="WP_309956980.1">
    <property type="nucleotide sequence ID" value="NZ_JAVDUJ010000001.1"/>
</dbReference>
<dbReference type="EMBL" id="JAVDUJ010000001">
    <property type="protein sequence ID" value="MDR6939918.1"/>
    <property type="molecule type" value="Genomic_DNA"/>
</dbReference>
<comment type="caution">
    <text evidence="1">The sequence shown here is derived from an EMBL/GenBank/DDBJ whole genome shotgun (WGS) entry which is preliminary data.</text>
</comment>